<name>A0A7J6GBT2_CANSA</name>
<keyword evidence="2" id="KW-0812">Transmembrane</keyword>
<evidence type="ECO:0000259" key="3">
    <source>
        <dbReference type="Pfam" id="PF14392"/>
    </source>
</evidence>
<gene>
    <name evidence="4" type="ORF">F8388_024718</name>
</gene>
<sequence length="418" mass="46254">MYGGPLAMGSGPLAMGSGLLPTCTVLGVLGYYIPFVHDWKEKFPCLGLDIWISYSQAFFYFRGAGLGDAPRDYRKDGGGLILLKKRSDSWYSEESFDKNVEAPSGSLETGYLAKAKGLLMPYLTDECLTQMAKRMGTLLNANKVRKNGVIANDFLHFQVRLNLNLPLLVGVSLLNPSNKKIWSHFKYERLPTFCYKCGIIKNIKEDYSALKRMVSVHDGRSVPLFGPWLKDGSRLDNGFTLLEFEDLQDIKRMDKEDKTTERNQVGHGGPSSCEVAASPAGQTRAEHVRMEGVVSQQGDNAYVVSYKDYVDTKSTTGGPKSGAKRKNIFGNSNKHNSFVAESDGLSCLVGVDKTKIKDVFVDESGVNILETSKSDDELLDPSKKYRLLINSLRSVESSFGSRNEEVNVNGGGDWGYCY</sequence>
<dbReference type="Pfam" id="PF14392">
    <property type="entry name" value="zf-CCHC_4"/>
    <property type="match status" value="1"/>
</dbReference>
<comment type="caution">
    <text evidence="4">The sequence shown here is derived from an EMBL/GenBank/DDBJ whole genome shotgun (WGS) entry which is preliminary data.</text>
</comment>
<evidence type="ECO:0000313" key="5">
    <source>
        <dbReference type="Proteomes" id="UP000525078"/>
    </source>
</evidence>
<reference evidence="4 5" key="1">
    <citation type="journal article" date="2020" name="bioRxiv">
        <title>Sequence and annotation of 42 cannabis genomes reveals extensive copy number variation in cannabinoid synthesis and pathogen resistance genes.</title>
        <authorList>
            <person name="Mckernan K.J."/>
            <person name="Helbert Y."/>
            <person name="Kane L.T."/>
            <person name="Ebling H."/>
            <person name="Zhang L."/>
            <person name="Liu B."/>
            <person name="Eaton Z."/>
            <person name="Mclaughlin S."/>
            <person name="Kingan S."/>
            <person name="Baybayan P."/>
            <person name="Concepcion G."/>
            <person name="Jordan M."/>
            <person name="Riva A."/>
            <person name="Barbazuk W."/>
            <person name="Harkins T."/>
        </authorList>
    </citation>
    <scope>NUCLEOTIDE SEQUENCE [LARGE SCALE GENOMIC DNA]</scope>
    <source>
        <strain evidence="5">cv. Jamaican Lion 4</strain>
        <tissue evidence="4">Leaf</tissue>
    </source>
</reference>
<dbReference type="InterPro" id="IPR025836">
    <property type="entry name" value="Zn_knuckle_CX2CX4HX4C"/>
</dbReference>
<keyword evidence="2" id="KW-0472">Membrane</keyword>
<dbReference type="AlphaFoldDB" id="A0A7J6GBT2"/>
<feature type="domain" description="Zinc knuckle CX2CX4HX4C" evidence="3">
    <location>
        <begin position="176"/>
        <end position="200"/>
    </location>
</feature>
<accession>A0A7J6GBT2</accession>
<evidence type="ECO:0000256" key="1">
    <source>
        <dbReference type="SAM" id="MobiDB-lite"/>
    </source>
</evidence>
<evidence type="ECO:0000256" key="2">
    <source>
        <dbReference type="SAM" id="Phobius"/>
    </source>
</evidence>
<feature type="region of interest" description="Disordered" evidence="1">
    <location>
        <begin position="257"/>
        <end position="277"/>
    </location>
</feature>
<proteinExistence type="predicted"/>
<keyword evidence="2" id="KW-1133">Transmembrane helix</keyword>
<protein>
    <recommendedName>
        <fullName evidence="3">Zinc knuckle CX2CX4HX4C domain-containing protein</fullName>
    </recommendedName>
</protein>
<feature type="transmembrane region" description="Helical" evidence="2">
    <location>
        <begin position="12"/>
        <end position="33"/>
    </location>
</feature>
<evidence type="ECO:0000313" key="4">
    <source>
        <dbReference type="EMBL" id="KAF4380425.1"/>
    </source>
</evidence>
<organism evidence="4 5">
    <name type="scientific">Cannabis sativa</name>
    <name type="common">Hemp</name>
    <name type="synonym">Marijuana</name>
    <dbReference type="NCBI Taxonomy" id="3483"/>
    <lineage>
        <taxon>Eukaryota</taxon>
        <taxon>Viridiplantae</taxon>
        <taxon>Streptophyta</taxon>
        <taxon>Embryophyta</taxon>
        <taxon>Tracheophyta</taxon>
        <taxon>Spermatophyta</taxon>
        <taxon>Magnoliopsida</taxon>
        <taxon>eudicotyledons</taxon>
        <taxon>Gunneridae</taxon>
        <taxon>Pentapetalae</taxon>
        <taxon>rosids</taxon>
        <taxon>fabids</taxon>
        <taxon>Rosales</taxon>
        <taxon>Cannabaceae</taxon>
        <taxon>Cannabis</taxon>
    </lineage>
</organism>
<dbReference type="EMBL" id="JAATIP010000065">
    <property type="protein sequence ID" value="KAF4380425.1"/>
    <property type="molecule type" value="Genomic_DNA"/>
</dbReference>
<dbReference type="Proteomes" id="UP000525078">
    <property type="component" value="Unassembled WGS sequence"/>
</dbReference>